<dbReference type="AlphaFoldDB" id="A0A3P7L769"/>
<dbReference type="GO" id="GO:0061172">
    <property type="term" value="P:regulation of establishment of bipolar cell polarity"/>
    <property type="evidence" value="ECO:0007669"/>
    <property type="project" value="TreeGrafter"/>
</dbReference>
<dbReference type="PANTHER" id="PTHR21437">
    <property type="entry name" value="WIDE AWAKE"/>
    <property type="match status" value="1"/>
</dbReference>
<protein>
    <submittedName>
        <fullName evidence="1">Uncharacterized protein</fullName>
    </submittedName>
</protein>
<dbReference type="PANTHER" id="PTHR21437:SF1">
    <property type="entry name" value="WIDE AWAKE"/>
    <property type="match status" value="1"/>
</dbReference>
<reference evidence="1 2" key="1">
    <citation type="submission" date="2018-11" db="EMBL/GenBank/DDBJ databases">
        <authorList>
            <consortium name="Pathogen Informatics"/>
        </authorList>
    </citation>
    <scope>NUCLEOTIDE SEQUENCE [LARGE SCALE GENOMIC DNA]</scope>
</reference>
<gene>
    <name evidence="1" type="ORF">SVUK_LOCUS13623</name>
</gene>
<sequence length="146" mass="16397">MRKSDIVVSELASNTTLCFRVSYGGIFGYSSATTAQPILIELSSWYDIAGRPDGWSENLECMKKLVDDVARHRQSPVWRTGSILYTDGKVLCTNDDCLPLIQVDNNVTTIANEDFLWLMKMSFCWEELGTLSDSVPDNSNIDTCLR</sequence>
<dbReference type="OrthoDB" id="2428204at2759"/>
<keyword evidence="2" id="KW-1185">Reference proteome</keyword>
<accession>A0A3P7L769</accession>
<evidence type="ECO:0000313" key="1">
    <source>
        <dbReference type="EMBL" id="VDM78625.1"/>
    </source>
</evidence>
<dbReference type="GO" id="GO:0000132">
    <property type="term" value="P:establishment of mitotic spindle orientation"/>
    <property type="evidence" value="ECO:0007669"/>
    <property type="project" value="TreeGrafter"/>
</dbReference>
<proteinExistence type="predicted"/>
<organism evidence="1 2">
    <name type="scientific">Strongylus vulgaris</name>
    <name type="common">Blood worm</name>
    <dbReference type="NCBI Taxonomy" id="40348"/>
    <lineage>
        <taxon>Eukaryota</taxon>
        <taxon>Metazoa</taxon>
        <taxon>Ecdysozoa</taxon>
        <taxon>Nematoda</taxon>
        <taxon>Chromadorea</taxon>
        <taxon>Rhabditida</taxon>
        <taxon>Rhabditina</taxon>
        <taxon>Rhabditomorpha</taxon>
        <taxon>Strongyloidea</taxon>
        <taxon>Strongylidae</taxon>
        <taxon>Strongylus</taxon>
    </lineage>
</organism>
<evidence type="ECO:0000313" key="2">
    <source>
        <dbReference type="Proteomes" id="UP000270094"/>
    </source>
</evidence>
<dbReference type="Proteomes" id="UP000270094">
    <property type="component" value="Unassembled WGS sequence"/>
</dbReference>
<name>A0A3P7L769_STRVU</name>
<dbReference type="EMBL" id="UYYB01102500">
    <property type="protein sequence ID" value="VDM78625.1"/>
    <property type="molecule type" value="Genomic_DNA"/>
</dbReference>
<dbReference type="InterPro" id="IPR039269">
    <property type="entry name" value="ANKFN1"/>
</dbReference>
<dbReference type="GO" id="GO:0005819">
    <property type="term" value="C:spindle"/>
    <property type="evidence" value="ECO:0007669"/>
    <property type="project" value="TreeGrafter"/>
</dbReference>